<evidence type="ECO:0000256" key="7">
    <source>
        <dbReference type="ARBA" id="ARBA00023242"/>
    </source>
</evidence>
<keyword evidence="8" id="KW-0472">Membrane</keyword>
<dbReference type="GO" id="GO:0004518">
    <property type="term" value="F:nuclease activity"/>
    <property type="evidence" value="ECO:0007669"/>
    <property type="project" value="UniProtKB-KW"/>
</dbReference>
<comment type="subcellular location">
    <subcellularLocation>
        <location evidence="2">Nucleus</location>
    </subcellularLocation>
</comment>
<dbReference type="GeneID" id="116206798"/>
<dbReference type="RefSeq" id="XP_031395464.1">
    <property type="nucleotide sequence ID" value="XM_031539604.1"/>
</dbReference>
<keyword evidence="8" id="KW-1133">Transmembrane helix</keyword>
<evidence type="ECO:0000259" key="10">
    <source>
        <dbReference type="Pfam" id="PF13359"/>
    </source>
</evidence>
<keyword evidence="9" id="KW-0732">Signal</keyword>
<dbReference type="InterPro" id="IPR058353">
    <property type="entry name" value="DUF8040"/>
</dbReference>
<accession>A0A6P8DM38</accession>
<evidence type="ECO:0000256" key="3">
    <source>
        <dbReference type="ARBA" id="ARBA00006958"/>
    </source>
</evidence>
<reference evidence="12" key="1">
    <citation type="journal article" date="2020" name="Plant Biotechnol. J.">
        <title>The pomegranate (Punica granatum L.) draft genome dissects genetic divergence between soft- and hard-seeded cultivars.</title>
        <authorList>
            <person name="Luo X."/>
            <person name="Li H."/>
            <person name="Wu Z."/>
            <person name="Yao W."/>
            <person name="Zhao P."/>
            <person name="Cao D."/>
            <person name="Yu H."/>
            <person name="Li K."/>
            <person name="Poudel K."/>
            <person name="Zhao D."/>
            <person name="Zhang F."/>
            <person name="Xia X."/>
            <person name="Chen L."/>
            <person name="Wang Q."/>
            <person name="Jing D."/>
            <person name="Cao S."/>
        </authorList>
    </citation>
    <scope>NUCLEOTIDE SEQUENCE [LARGE SCALE GENOMIC DNA]</scope>
    <source>
        <strain evidence="12">cv. Tunisia</strain>
    </source>
</reference>
<dbReference type="OrthoDB" id="1681765at2759"/>
<keyword evidence="12" id="KW-1185">Reference proteome</keyword>
<dbReference type="InterPro" id="IPR027806">
    <property type="entry name" value="HARBI1_dom"/>
</dbReference>
<dbReference type="PANTHER" id="PTHR22930:SF280">
    <property type="entry name" value="OS11G0202600 PROTEIN"/>
    <property type="match status" value="1"/>
</dbReference>
<gene>
    <name evidence="13" type="primary">LOC116206798</name>
</gene>
<keyword evidence="8" id="KW-0812">Transmembrane</keyword>
<evidence type="ECO:0000256" key="5">
    <source>
        <dbReference type="ARBA" id="ARBA00022723"/>
    </source>
</evidence>
<dbReference type="Pfam" id="PF13359">
    <property type="entry name" value="DDE_Tnp_4"/>
    <property type="match status" value="1"/>
</dbReference>
<keyword evidence="6" id="KW-0378">Hydrolase</keyword>
<feature type="chain" id="PRO_5028234736" evidence="9">
    <location>
        <begin position="24"/>
        <end position="247"/>
    </location>
</feature>
<organism evidence="12 13">
    <name type="scientific">Punica granatum</name>
    <name type="common">Pomegranate</name>
    <dbReference type="NCBI Taxonomy" id="22663"/>
    <lineage>
        <taxon>Eukaryota</taxon>
        <taxon>Viridiplantae</taxon>
        <taxon>Streptophyta</taxon>
        <taxon>Embryophyta</taxon>
        <taxon>Tracheophyta</taxon>
        <taxon>Spermatophyta</taxon>
        <taxon>Magnoliopsida</taxon>
        <taxon>eudicotyledons</taxon>
        <taxon>Gunneridae</taxon>
        <taxon>Pentapetalae</taxon>
        <taxon>rosids</taxon>
        <taxon>malvids</taxon>
        <taxon>Myrtales</taxon>
        <taxon>Lythraceae</taxon>
        <taxon>Punica</taxon>
    </lineage>
</organism>
<keyword evidence="7" id="KW-0539">Nucleus</keyword>
<sequence length="247" mass="29010">MQRGLFFFLVCSLTLNACYLVRCFESFRMAPHVFKNVCDIIRLRYTRNGITVHEMLGMFLLVISYGTLYAIVTEMIRYSKETVSRAFKKLLPGIQELSHVFITQRNVVVKSKIENDQRWRYFQANIVPYHDRNAKISQNVLVAYSRDMMFTYFMTGCEGSVHDSRIFFETATLELFPASRGGFSNISGYLAPYKGERYHRSNFPQHNLPTLKKELFNQRHASVRNVIKSCFSILKRRFVILRLMTNF</sequence>
<evidence type="ECO:0000313" key="12">
    <source>
        <dbReference type="Proteomes" id="UP000515151"/>
    </source>
</evidence>
<evidence type="ECO:0000256" key="9">
    <source>
        <dbReference type="SAM" id="SignalP"/>
    </source>
</evidence>
<evidence type="ECO:0000313" key="13">
    <source>
        <dbReference type="RefSeq" id="XP_031395464.1"/>
    </source>
</evidence>
<evidence type="ECO:0000256" key="6">
    <source>
        <dbReference type="ARBA" id="ARBA00022801"/>
    </source>
</evidence>
<dbReference type="GO" id="GO:0016787">
    <property type="term" value="F:hydrolase activity"/>
    <property type="evidence" value="ECO:0007669"/>
    <property type="project" value="UniProtKB-KW"/>
</dbReference>
<feature type="domain" description="DUF8040" evidence="11">
    <location>
        <begin position="22"/>
        <end position="92"/>
    </location>
</feature>
<reference evidence="13" key="2">
    <citation type="submission" date="2025-08" db="UniProtKB">
        <authorList>
            <consortium name="RefSeq"/>
        </authorList>
    </citation>
    <scope>IDENTIFICATION</scope>
    <source>
        <tissue evidence="13">Leaf</tissue>
    </source>
</reference>
<comment type="cofactor">
    <cofactor evidence="1">
        <name>a divalent metal cation</name>
        <dbReference type="ChEBI" id="CHEBI:60240"/>
    </cofactor>
</comment>
<dbReference type="PANTHER" id="PTHR22930">
    <property type="match status" value="1"/>
</dbReference>
<evidence type="ECO:0000256" key="8">
    <source>
        <dbReference type="SAM" id="Phobius"/>
    </source>
</evidence>
<dbReference type="GO" id="GO:0046872">
    <property type="term" value="F:metal ion binding"/>
    <property type="evidence" value="ECO:0007669"/>
    <property type="project" value="UniProtKB-KW"/>
</dbReference>
<dbReference type="GO" id="GO:0005634">
    <property type="term" value="C:nucleus"/>
    <property type="evidence" value="ECO:0007669"/>
    <property type="project" value="UniProtKB-SubCell"/>
</dbReference>
<feature type="transmembrane region" description="Helical" evidence="8">
    <location>
        <begin position="55"/>
        <end position="72"/>
    </location>
</feature>
<feature type="signal peptide" evidence="9">
    <location>
        <begin position="1"/>
        <end position="23"/>
    </location>
</feature>
<dbReference type="Pfam" id="PF26138">
    <property type="entry name" value="DUF8040"/>
    <property type="match status" value="1"/>
</dbReference>
<comment type="similarity">
    <text evidence="3">Belongs to the HARBI1 family.</text>
</comment>
<evidence type="ECO:0000256" key="2">
    <source>
        <dbReference type="ARBA" id="ARBA00004123"/>
    </source>
</evidence>
<dbReference type="Proteomes" id="UP000515151">
    <property type="component" value="Chromosome 5"/>
</dbReference>
<keyword evidence="5" id="KW-0479">Metal-binding</keyword>
<name>A0A6P8DM38_PUNGR</name>
<evidence type="ECO:0000256" key="4">
    <source>
        <dbReference type="ARBA" id="ARBA00022722"/>
    </source>
</evidence>
<evidence type="ECO:0000259" key="11">
    <source>
        <dbReference type="Pfam" id="PF26138"/>
    </source>
</evidence>
<proteinExistence type="inferred from homology"/>
<dbReference type="InterPro" id="IPR045249">
    <property type="entry name" value="HARBI1-like"/>
</dbReference>
<protein>
    <submittedName>
        <fullName evidence="13">Uncharacterized protein LOC116206798 isoform X1</fullName>
    </submittedName>
</protein>
<feature type="domain" description="DDE Tnp4" evidence="10">
    <location>
        <begin position="129"/>
        <end position="242"/>
    </location>
</feature>
<evidence type="ECO:0000256" key="1">
    <source>
        <dbReference type="ARBA" id="ARBA00001968"/>
    </source>
</evidence>
<keyword evidence="4" id="KW-0540">Nuclease</keyword>
<dbReference type="AlphaFoldDB" id="A0A6P8DM38"/>